<sequence length="62" mass="7052">MLATLVIVFLGLGNVGLFWFALRAMRRAARTADQILAEELGHRGAHARYDRELAEWRRSLGQ</sequence>
<dbReference type="EMBL" id="JACJID010000002">
    <property type="protein sequence ID" value="MBA8925889.1"/>
    <property type="molecule type" value="Genomic_DNA"/>
</dbReference>
<dbReference type="RefSeq" id="WP_182837509.1">
    <property type="nucleotide sequence ID" value="NZ_BAAABQ010000059.1"/>
</dbReference>
<evidence type="ECO:0000313" key="3">
    <source>
        <dbReference type="Proteomes" id="UP000517916"/>
    </source>
</evidence>
<keyword evidence="3" id="KW-1185">Reference proteome</keyword>
<accession>A0ABR6BG72</accession>
<dbReference type="Proteomes" id="UP000517916">
    <property type="component" value="Unassembled WGS sequence"/>
</dbReference>
<protein>
    <submittedName>
        <fullName evidence="2">Uncharacterized protein</fullName>
    </submittedName>
</protein>
<keyword evidence="1" id="KW-0812">Transmembrane</keyword>
<evidence type="ECO:0000256" key="1">
    <source>
        <dbReference type="SAM" id="Phobius"/>
    </source>
</evidence>
<proteinExistence type="predicted"/>
<name>A0ABR6BG72_9PSEU</name>
<reference evidence="2 3" key="1">
    <citation type="submission" date="2020-08" db="EMBL/GenBank/DDBJ databases">
        <title>Genomic Encyclopedia of Archaeal and Bacterial Type Strains, Phase II (KMG-II): from individual species to whole genera.</title>
        <authorList>
            <person name="Goeker M."/>
        </authorList>
    </citation>
    <scope>NUCLEOTIDE SEQUENCE [LARGE SCALE GENOMIC DNA]</scope>
    <source>
        <strain evidence="2 3">DSM 43850</strain>
    </source>
</reference>
<evidence type="ECO:0000313" key="2">
    <source>
        <dbReference type="EMBL" id="MBA8925889.1"/>
    </source>
</evidence>
<organism evidence="2 3">
    <name type="scientific">Kutzneria viridogrisea</name>
    <dbReference type="NCBI Taxonomy" id="47990"/>
    <lineage>
        <taxon>Bacteria</taxon>
        <taxon>Bacillati</taxon>
        <taxon>Actinomycetota</taxon>
        <taxon>Actinomycetes</taxon>
        <taxon>Pseudonocardiales</taxon>
        <taxon>Pseudonocardiaceae</taxon>
        <taxon>Kutzneria</taxon>
    </lineage>
</organism>
<comment type="caution">
    <text evidence="2">The sequence shown here is derived from an EMBL/GenBank/DDBJ whole genome shotgun (WGS) entry which is preliminary data.</text>
</comment>
<gene>
    <name evidence="2" type="ORF">BC739_003088</name>
</gene>
<keyword evidence="1" id="KW-1133">Transmembrane helix</keyword>
<keyword evidence="1" id="KW-0472">Membrane</keyword>
<feature type="transmembrane region" description="Helical" evidence="1">
    <location>
        <begin position="6"/>
        <end position="22"/>
    </location>
</feature>